<feature type="transmembrane region" description="Helical" evidence="7">
    <location>
        <begin position="797"/>
        <end position="826"/>
    </location>
</feature>
<dbReference type="RefSeq" id="WP_149688743.1">
    <property type="nucleotide sequence ID" value="NZ_SDPQ02000002.1"/>
</dbReference>
<comment type="similarity">
    <text evidence="6">Belongs to the ABC-4 integral membrane protein family.</text>
</comment>
<feature type="transmembrane region" description="Helical" evidence="7">
    <location>
        <begin position="398"/>
        <end position="418"/>
    </location>
</feature>
<sequence>MVGRARAHLGLLVLIGLVVMLATLLTSAIAPLTERTADRAIAADVRDAGLQGAVVATVSRPYDEGQRIRDPKAVAELRESAASAQRAMPDRLAAVVRPGVTSLTSPSMHLLDAGPGRYLRLAYLTAPGAAPAVTYTSGGPPGPSVPAAKADVEVTVTTDPWPVQVALPREAADALGLQVGDRVEAEDEQHRTATIVISGIFVAGDRDDHVWAAVPELLHPIIGRSDQLTSVSAAAIVSTDSLPDFQLALPFDDLTTRVVFSPQPSQVRWKQTERLMQAIVSLKTSGSRGSSEVSWDSLLDQVLLDSRATVSAAQGQATVLIVGLLAGVTLILVLAADLVVRRRSDSLVLMRERGASLMGIFSELAAESVVVALVGSALGTLVTWLLVGDVGWRWSLPVLVIATLAGPVLATTRAARAADDRRVPANRSARRAVARARSVRRLLVEGVVLAVAVLTYVALHQRGVVGDGDLTASSAPTWFAIVGGLLLVRVLPPATRLVLARARRVLGAVPLVVAARTSRSAGRALPLLVVAVTVAQLTTAVALVATEQHGQAAGALQSVGGDASWETAPDRSVSAAAAKVSSSAGVRAAAAARVVEGFGLASGSSSATVRLVIVDSTAYQRVLAASPLPDAPQLARLHRRADGKVPALLLGGDRDLRDDLQVRWEDTPVPLTVVGVAPRVGDSTEPVLVIDRAEFESAGVVADPGTVWAVGPGAAAALKSAAGTAGTVDVLTDVVDARRSAPLASGLVRLAVASAVLLLMFAVLGVALAAAAEAPVRAESLGRLRSLGLGRLDVRRVLLGELVSPVVVGAVAGVVLGAGAAVVMFGSLSLELITGQSATPGLVVPWWTSLTVVGLVGTAMLIAVAEAARVGRLPLAALLRGGDQR</sequence>
<organism evidence="9 10">
    <name type="scientific">Aeromicrobium ginsengisoli</name>
    <dbReference type="NCBI Taxonomy" id="363867"/>
    <lineage>
        <taxon>Bacteria</taxon>
        <taxon>Bacillati</taxon>
        <taxon>Actinomycetota</taxon>
        <taxon>Actinomycetes</taxon>
        <taxon>Propionibacteriales</taxon>
        <taxon>Nocardioidaceae</taxon>
        <taxon>Aeromicrobium</taxon>
    </lineage>
</organism>
<dbReference type="InterPro" id="IPR050250">
    <property type="entry name" value="Macrolide_Exporter_MacB"/>
</dbReference>
<dbReference type="EMBL" id="SDPQ02000002">
    <property type="protein sequence ID" value="KAA1397260.1"/>
    <property type="molecule type" value="Genomic_DNA"/>
</dbReference>
<evidence type="ECO:0000313" key="10">
    <source>
        <dbReference type="Proteomes" id="UP000380867"/>
    </source>
</evidence>
<keyword evidence="3 7" id="KW-0812">Transmembrane</keyword>
<dbReference type="Proteomes" id="UP000380867">
    <property type="component" value="Unassembled WGS sequence"/>
</dbReference>
<evidence type="ECO:0000256" key="1">
    <source>
        <dbReference type="ARBA" id="ARBA00004651"/>
    </source>
</evidence>
<feature type="transmembrane region" description="Helical" evidence="7">
    <location>
        <begin position="478"/>
        <end position="499"/>
    </location>
</feature>
<feature type="domain" description="ABC3 transporter permease C-terminal" evidence="8">
    <location>
        <begin position="755"/>
        <end position="869"/>
    </location>
</feature>
<feature type="transmembrane region" description="Helical" evidence="7">
    <location>
        <begin position="361"/>
        <end position="386"/>
    </location>
</feature>
<keyword evidence="5 7" id="KW-0472">Membrane</keyword>
<evidence type="ECO:0000256" key="3">
    <source>
        <dbReference type="ARBA" id="ARBA00022692"/>
    </source>
</evidence>
<dbReference type="PANTHER" id="PTHR30572:SF4">
    <property type="entry name" value="ABC TRANSPORTER PERMEASE YTRF"/>
    <property type="match status" value="1"/>
</dbReference>
<comment type="subcellular location">
    <subcellularLocation>
        <location evidence="1">Cell membrane</location>
        <topology evidence="1">Multi-pass membrane protein</topology>
    </subcellularLocation>
</comment>
<dbReference type="PANTHER" id="PTHR30572">
    <property type="entry name" value="MEMBRANE COMPONENT OF TRANSPORTER-RELATED"/>
    <property type="match status" value="1"/>
</dbReference>
<feature type="transmembrane region" description="Helical" evidence="7">
    <location>
        <begin position="524"/>
        <end position="545"/>
    </location>
</feature>
<evidence type="ECO:0000256" key="2">
    <source>
        <dbReference type="ARBA" id="ARBA00022475"/>
    </source>
</evidence>
<feature type="transmembrane region" description="Helical" evidence="7">
    <location>
        <begin position="317"/>
        <end position="340"/>
    </location>
</feature>
<dbReference type="GO" id="GO:0022857">
    <property type="term" value="F:transmembrane transporter activity"/>
    <property type="evidence" value="ECO:0007669"/>
    <property type="project" value="TreeGrafter"/>
</dbReference>
<feature type="transmembrane region" description="Helical" evidence="7">
    <location>
        <begin position="750"/>
        <end position="776"/>
    </location>
</feature>
<evidence type="ECO:0000256" key="5">
    <source>
        <dbReference type="ARBA" id="ARBA00023136"/>
    </source>
</evidence>
<comment type="caution">
    <text evidence="9">The sequence shown here is derived from an EMBL/GenBank/DDBJ whole genome shotgun (WGS) entry which is preliminary data.</text>
</comment>
<gene>
    <name evidence="9" type="ORF">ESP70_007645</name>
</gene>
<dbReference type="GO" id="GO:0005886">
    <property type="term" value="C:plasma membrane"/>
    <property type="evidence" value="ECO:0007669"/>
    <property type="project" value="UniProtKB-SubCell"/>
</dbReference>
<evidence type="ECO:0000259" key="8">
    <source>
        <dbReference type="Pfam" id="PF02687"/>
    </source>
</evidence>
<keyword evidence="4 7" id="KW-1133">Transmembrane helix</keyword>
<dbReference type="OrthoDB" id="3782729at2"/>
<accession>A0A5M4FDI9</accession>
<feature type="transmembrane region" description="Helical" evidence="7">
    <location>
        <begin position="439"/>
        <end position="458"/>
    </location>
</feature>
<evidence type="ECO:0000256" key="4">
    <source>
        <dbReference type="ARBA" id="ARBA00022989"/>
    </source>
</evidence>
<protein>
    <submittedName>
        <fullName evidence="9">FtsX-like permease family protein</fullName>
    </submittedName>
</protein>
<proteinExistence type="inferred from homology"/>
<evidence type="ECO:0000313" key="9">
    <source>
        <dbReference type="EMBL" id="KAA1397260.1"/>
    </source>
</evidence>
<evidence type="ECO:0000256" key="7">
    <source>
        <dbReference type="SAM" id="Phobius"/>
    </source>
</evidence>
<keyword evidence="10" id="KW-1185">Reference proteome</keyword>
<name>A0A5M4FDI9_9ACTN</name>
<keyword evidence="2" id="KW-1003">Cell membrane</keyword>
<dbReference type="Pfam" id="PF02687">
    <property type="entry name" value="FtsX"/>
    <property type="match status" value="1"/>
</dbReference>
<feature type="transmembrane region" description="Helical" evidence="7">
    <location>
        <begin position="846"/>
        <end position="865"/>
    </location>
</feature>
<dbReference type="InterPro" id="IPR003838">
    <property type="entry name" value="ABC3_permease_C"/>
</dbReference>
<reference evidence="9" key="1">
    <citation type="submission" date="2019-09" db="EMBL/GenBank/DDBJ databases">
        <authorList>
            <person name="Li J."/>
        </authorList>
    </citation>
    <scope>NUCLEOTIDE SEQUENCE [LARGE SCALE GENOMIC DNA]</scope>
    <source>
        <strain evidence="9">JCM 14732</strain>
    </source>
</reference>
<evidence type="ECO:0000256" key="6">
    <source>
        <dbReference type="ARBA" id="ARBA00038076"/>
    </source>
</evidence>
<dbReference type="AlphaFoldDB" id="A0A5M4FDI9"/>